<dbReference type="Pfam" id="PF00732">
    <property type="entry name" value="GMC_oxred_N"/>
    <property type="match status" value="1"/>
</dbReference>
<dbReference type="SUPFAM" id="SSF51905">
    <property type="entry name" value="FAD/NAD(P)-binding domain"/>
    <property type="match status" value="1"/>
</dbReference>
<protein>
    <recommendedName>
        <fullName evidence="3">Glucose-methanol-choline oxidoreductase N-terminal domain-containing protein</fullName>
    </recommendedName>
</protein>
<dbReference type="Gene3D" id="3.30.560.10">
    <property type="entry name" value="Glucose Oxidase, domain 3"/>
    <property type="match status" value="1"/>
</dbReference>
<feature type="domain" description="Glucose-methanol-choline oxidoreductase N-terminal" evidence="3">
    <location>
        <begin position="318"/>
        <end position="332"/>
    </location>
</feature>
<evidence type="ECO:0000259" key="3">
    <source>
        <dbReference type="PROSITE" id="PS00624"/>
    </source>
</evidence>
<dbReference type="PIRSF" id="PIRSF000137">
    <property type="entry name" value="Alcohol_oxidase"/>
    <property type="match status" value="1"/>
</dbReference>
<name>A0A9P0CIF5_9CUCU</name>
<accession>A0A9P0CIF5</accession>
<keyword evidence="2" id="KW-0285">Flavoprotein</keyword>
<evidence type="ECO:0000313" key="5">
    <source>
        <dbReference type="Proteomes" id="UP001153636"/>
    </source>
</evidence>
<dbReference type="InterPro" id="IPR036188">
    <property type="entry name" value="FAD/NAD-bd_sf"/>
</dbReference>
<keyword evidence="5" id="KW-1185">Reference proteome</keyword>
<dbReference type="PANTHER" id="PTHR11552:SF217">
    <property type="entry name" value="GLUCOSE DEHYDROGENASE [FAD, QUINONE]"/>
    <property type="match status" value="1"/>
</dbReference>
<keyword evidence="2" id="KW-0274">FAD</keyword>
<organism evidence="4 5">
    <name type="scientific">Psylliodes chrysocephalus</name>
    <dbReference type="NCBI Taxonomy" id="3402493"/>
    <lineage>
        <taxon>Eukaryota</taxon>
        <taxon>Metazoa</taxon>
        <taxon>Ecdysozoa</taxon>
        <taxon>Arthropoda</taxon>
        <taxon>Hexapoda</taxon>
        <taxon>Insecta</taxon>
        <taxon>Pterygota</taxon>
        <taxon>Neoptera</taxon>
        <taxon>Endopterygota</taxon>
        <taxon>Coleoptera</taxon>
        <taxon>Polyphaga</taxon>
        <taxon>Cucujiformia</taxon>
        <taxon>Chrysomeloidea</taxon>
        <taxon>Chrysomelidae</taxon>
        <taxon>Galerucinae</taxon>
        <taxon>Alticini</taxon>
        <taxon>Psylliodes</taxon>
    </lineage>
</organism>
<dbReference type="InterPro" id="IPR000172">
    <property type="entry name" value="GMC_OxRdtase_N"/>
</dbReference>
<dbReference type="PANTHER" id="PTHR11552">
    <property type="entry name" value="GLUCOSE-METHANOL-CHOLINE GMC OXIDOREDUCTASE"/>
    <property type="match status" value="1"/>
</dbReference>
<evidence type="ECO:0000256" key="2">
    <source>
        <dbReference type="PIRSR" id="PIRSR000137-2"/>
    </source>
</evidence>
<dbReference type="SUPFAM" id="SSF54373">
    <property type="entry name" value="FAD-linked reductases, C-terminal domain"/>
    <property type="match status" value="1"/>
</dbReference>
<proteinExistence type="inferred from homology"/>
<dbReference type="InterPro" id="IPR007867">
    <property type="entry name" value="GMC_OxRtase_C"/>
</dbReference>
<evidence type="ECO:0000256" key="1">
    <source>
        <dbReference type="ARBA" id="ARBA00010790"/>
    </source>
</evidence>
<gene>
    <name evidence="4" type="ORF">PSYICH_LOCUS2984</name>
</gene>
<sequence length="664" mass="73231">MECGGCAGNFLGPSLDQTCGSGSVYLFMTLLDTFIRNTCDISELCERVIPKRRPDSEYDFVVIGGGSGGAAAAGKLSQVSGWKVLLIEAGNDEPPGTQVPSMVGNFIGNEYIDWGYKTEPEPEACQGYPEKRCFWPRGKVLGGCSVQNGMMYMRGTPKDYDNWAAAGNTGWSYKDVLPIFKSFEDNKEIGTLVEAEYHGTGGPLTTRRFIDQPPLAYDILKASLEIGYKPSKDLNGRQYSGFAIAQSNTRNGARLSSARAYIRPQRFNPNLHVMLNSTATKIVLKTQGKQKIVDAVEFVYKGTTHRVKVNKEVVLAAGAVNSPQILLLSGIGPKQELDKVGIRQVHELPGVGKNLKNHVAFYVNYLLKKEKNYADLDWAAALNYIVNRKGPMTSTGMSQVTARINSRYADPSGTHPDLQIFFAGYTADCSKTGEARALAEPEKPDKPKMLTISPVTLHPKSLGYITLKSKDPLKAPAMVANYLTEPEDLAVLIDGMRVIQKLMNTTVMKEKYGAEPYKEEYGDCIKKFSYDSDDFWGCAIKYETGPENHQSCSLKMGPSTDPMAVVDNKLMVYGIDGIRVMDASSMPELVSGNTHATIVMMAERGVEFIKERWLPAVNTIGDRFGNSEPFGQYPAHTYPKPVQHNFNKGGFYHYQGHKHGVKSR</sequence>
<dbReference type="GO" id="GO:0016614">
    <property type="term" value="F:oxidoreductase activity, acting on CH-OH group of donors"/>
    <property type="evidence" value="ECO:0007669"/>
    <property type="project" value="InterPro"/>
</dbReference>
<evidence type="ECO:0000313" key="4">
    <source>
        <dbReference type="EMBL" id="CAH1101243.1"/>
    </source>
</evidence>
<dbReference type="GO" id="GO:0050660">
    <property type="term" value="F:flavin adenine dinucleotide binding"/>
    <property type="evidence" value="ECO:0007669"/>
    <property type="project" value="InterPro"/>
</dbReference>
<dbReference type="OrthoDB" id="269227at2759"/>
<comment type="cofactor">
    <cofactor evidence="2">
        <name>FAD</name>
        <dbReference type="ChEBI" id="CHEBI:57692"/>
    </cofactor>
</comment>
<dbReference type="PROSITE" id="PS00624">
    <property type="entry name" value="GMC_OXRED_2"/>
    <property type="match status" value="1"/>
</dbReference>
<dbReference type="Pfam" id="PF05199">
    <property type="entry name" value="GMC_oxred_C"/>
    <property type="match status" value="1"/>
</dbReference>
<dbReference type="Gene3D" id="3.50.50.60">
    <property type="entry name" value="FAD/NAD(P)-binding domain"/>
    <property type="match status" value="1"/>
</dbReference>
<reference evidence="4" key="1">
    <citation type="submission" date="2022-01" db="EMBL/GenBank/DDBJ databases">
        <authorList>
            <person name="King R."/>
        </authorList>
    </citation>
    <scope>NUCLEOTIDE SEQUENCE</scope>
</reference>
<dbReference type="AlphaFoldDB" id="A0A9P0CIF5"/>
<comment type="similarity">
    <text evidence="1">Belongs to the GMC oxidoreductase family.</text>
</comment>
<dbReference type="InterPro" id="IPR012132">
    <property type="entry name" value="GMC_OxRdtase"/>
</dbReference>
<dbReference type="Proteomes" id="UP001153636">
    <property type="component" value="Chromosome 11"/>
</dbReference>
<feature type="binding site" evidence="2">
    <location>
        <position position="140"/>
    </location>
    <ligand>
        <name>FAD</name>
        <dbReference type="ChEBI" id="CHEBI:57692"/>
    </ligand>
</feature>
<dbReference type="EMBL" id="OV651823">
    <property type="protein sequence ID" value="CAH1101243.1"/>
    <property type="molecule type" value="Genomic_DNA"/>
</dbReference>